<name>Q2K8R8_RHIEC</name>
<dbReference type="AlphaFoldDB" id="Q2K8R8"/>
<evidence type="ECO:0000313" key="2">
    <source>
        <dbReference type="EMBL" id="ABC90768.1"/>
    </source>
</evidence>
<reference evidence="2 3" key="1">
    <citation type="journal article" date="2006" name="Proc. Natl. Acad. Sci. U.S.A.">
        <title>The partitioned Rhizobium etli genome: genetic and metabolic redundancy in seven interacting replicons.</title>
        <authorList>
            <person name="Gonzalez V."/>
            <person name="Santamaria R.I."/>
            <person name="Bustos P."/>
            <person name="Hernandez-Gonzalez I."/>
            <person name="Medrano-Soto A."/>
            <person name="Moreno-Hagelsieb G."/>
            <person name="Janga S.C."/>
            <person name="Ramirez M.A."/>
            <person name="Jimenez-Jacinto V."/>
            <person name="Collado-Vides J."/>
            <person name="Davila G."/>
        </authorList>
    </citation>
    <scope>NUCLEOTIDE SEQUENCE [LARGE SCALE GENOMIC DNA]</scope>
    <source>
        <strain evidence="3">ATCC 51251 / DSM 11541 / JCM 21823 / NBRC 15573 / CFN 42</strain>
    </source>
</reference>
<dbReference type="Pfam" id="PF18315">
    <property type="entry name" value="VCH_CASS14"/>
    <property type="match status" value="1"/>
</dbReference>
<dbReference type="HOGENOM" id="CLU_165448_0_0_5"/>
<keyword evidence="3" id="KW-1185">Reference proteome</keyword>
<protein>
    <recommendedName>
        <fullName evidence="1">Integron cassette protein VCH-CASS1 chain domain-containing protein</fullName>
    </recommendedName>
</protein>
<sequence>MARHLRSDKDIDKFIAKALSNAVRALLNLAIDKVEVYERNGQLARTCWVTIRGRRYVFTYNYRSGQIDLKVGSLQGAHRFSFGNNTSPAAITREAAGL</sequence>
<dbReference type="RefSeq" id="WP_011425257.1">
    <property type="nucleotide sequence ID" value="NC_007761.1"/>
</dbReference>
<dbReference type="EMBL" id="CP000133">
    <property type="protein sequence ID" value="ABC90768.1"/>
    <property type="molecule type" value="Genomic_DNA"/>
</dbReference>
<organism evidence="2 3">
    <name type="scientific">Rhizobium etli (strain ATCC 51251 / DSM 11541 / JCM 21823 / NBRC 15573 / CFN 42)</name>
    <dbReference type="NCBI Taxonomy" id="347834"/>
    <lineage>
        <taxon>Bacteria</taxon>
        <taxon>Pseudomonadati</taxon>
        <taxon>Pseudomonadota</taxon>
        <taxon>Alphaproteobacteria</taxon>
        <taxon>Hyphomicrobiales</taxon>
        <taxon>Rhizobiaceae</taxon>
        <taxon>Rhizobium/Agrobacterium group</taxon>
        <taxon>Rhizobium</taxon>
    </lineage>
</organism>
<evidence type="ECO:0000313" key="3">
    <source>
        <dbReference type="Proteomes" id="UP000001936"/>
    </source>
</evidence>
<dbReference type="Proteomes" id="UP000001936">
    <property type="component" value="Chromosome"/>
</dbReference>
<feature type="domain" description="Integron cassette protein VCH-CASS1 chain" evidence="1">
    <location>
        <begin position="26"/>
        <end position="87"/>
    </location>
</feature>
<dbReference type="OrthoDB" id="1444132at2"/>
<proteinExistence type="predicted"/>
<dbReference type="Gene3D" id="3.30.920.70">
    <property type="match status" value="1"/>
</dbReference>
<dbReference type="InterPro" id="IPR040614">
    <property type="entry name" value="VCH_CASS14"/>
</dbReference>
<accession>Q2K8R8</accession>
<gene>
    <name evidence="2" type="ordered locus">RHE_CH01983</name>
</gene>
<evidence type="ECO:0000259" key="1">
    <source>
        <dbReference type="Pfam" id="PF18315"/>
    </source>
</evidence>
<dbReference type="KEGG" id="ret:RHE_CH01983"/>